<name>A0A0C3AS70_PILCF</name>
<proteinExistence type="predicted"/>
<protein>
    <submittedName>
        <fullName evidence="1">Uncharacterized protein</fullName>
    </submittedName>
</protein>
<dbReference type="InParanoid" id="A0A0C3AS70"/>
<dbReference type="HOGENOM" id="CLU_2321217_0_0_1"/>
<accession>A0A0C3AS70</accession>
<evidence type="ECO:0000313" key="2">
    <source>
        <dbReference type="Proteomes" id="UP000054166"/>
    </source>
</evidence>
<gene>
    <name evidence="1" type="ORF">PILCRDRAFT_825992</name>
</gene>
<dbReference type="AlphaFoldDB" id="A0A0C3AS70"/>
<organism evidence="1 2">
    <name type="scientific">Piloderma croceum (strain F 1598)</name>
    <dbReference type="NCBI Taxonomy" id="765440"/>
    <lineage>
        <taxon>Eukaryota</taxon>
        <taxon>Fungi</taxon>
        <taxon>Dikarya</taxon>
        <taxon>Basidiomycota</taxon>
        <taxon>Agaricomycotina</taxon>
        <taxon>Agaricomycetes</taxon>
        <taxon>Agaricomycetidae</taxon>
        <taxon>Atheliales</taxon>
        <taxon>Atheliaceae</taxon>
        <taxon>Piloderma</taxon>
    </lineage>
</organism>
<sequence>MSWCIRSNAAIAYDIFKVLTLSPGDDQLKSLQIMKFPEFASLFLLSWAICSSASIIRRDPVCVGEGFPCQNLIPGVLVCCDGLGCDTILGLAGFVGLAS</sequence>
<reference evidence="2" key="2">
    <citation type="submission" date="2015-01" db="EMBL/GenBank/DDBJ databases">
        <title>Evolutionary Origins and Diversification of the Mycorrhizal Mutualists.</title>
        <authorList>
            <consortium name="DOE Joint Genome Institute"/>
            <consortium name="Mycorrhizal Genomics Consortium"/>
            <person name="Kohler A."/>
            <person name="Kuo A."/>
            <person name="Nagy L.G."/>
            <person name="Floudas D."/>
            <person name="Copeland A."/>
            <person name="Barry K.W."/>
            <person name="Cichocki N."/>
            <person name="Veneault-Fourrey C."/>
            <person name="LaButti K."/>
            <person name="Lindquist E.A."/>
            <person name="Lipzen A."/>
            <person name="Lundell T."/>
            <person name="Morin E."/>
            <person name="Murat C."/>
            <person name="Riley R."/>
            <person name="Ohm R."/>
            <person name="Sun H."/>
            <person name="Tunlid A."/>
            <person name="Henrissat B."/>
            <person name="Grigoriev I.V."/>
            <person name="Hibbett D.S."/>
            <person name="Martin F."/>
        </authorList>
    </citation>
    <scope>NUCLEOTIDE SEQUENCE [LARGE SCALE GENOMIC DNA]</scope>
    <source>
        <strain evidence="2">F 1598</strain>
    </source>
</reference>
<reference evidence="1 2" key="1">
    <citation type="submission" date="2014-04" db="EMBL/GenBank/DDBJ databases">
        <authorList>
            <consortium name="DOE Joint Genome Institute"/>
            <person name="Kuo A."/>
            <person name="Tarkka M."/>
            <person name="Buscot F."/>
            <person name="Kohler A."/>
            <person name="Nagy L.G."/>
            <person name="Floudas D."/>
            <person name="Copeland A."/>
            <person name="Barry K.W."/>
            <person name="Cichocki N."/>
            <person name="Veneault-Fourrey C."/>
            <person name="LaButti K."/>
            <person name="Lindquist E.A."/>
            <person name="Lipzen A."/>
            <person name="Lundell T."/>
            <person name="Morin E."/>
            <person name="Murat C."/>
            <person name="Sun H."/>
            <person name="Tunlid A."/>
            <person name="Henrissat B."/>
            <person name="Grigoriev I.V."/>
            <person name="Hibbett D.S."/>
            <person name="Martin F."/>
            <person name="Nordberg H.P."/>
            <person name="Cantor M.N."/>
            <person name="Hua S.X."/>
        </authorList>
    </citation>
    <scope>NUCLEOTIDE SEQUENCE [LARGE SCALE GENOMIC DNA]</scope>
    <source>
        <strain evidence="1 2">F 1598</strain>
    </source>
</reference>
<keyword evidence="2" id="KW-1185">Reference proteome</keyword>
<evidence type="ECO:0000313" key="1">
    <source>
        <dbReference type="EMBL" id="KIM76768.1"/>
    </source>
</evidence>
<dbReference type="Proteomes" id="UP000054166">
    <property type="component" value="Unassembled WGS sequence"/>
</dbReference>
<dbReference type="EMBL" id="KN833031">
    <property type="protein sequence ID" value="KIM76768.1"/>
    <property type="molecule type" value="Genomic_DNA"/>
</dbReference>